<evidence type="ECO:0000256" key="2">
    <source>
        <dbReference type="PROSITE-ProRule" id="PRU00335"/>
    </source>
</evidence>
<evidence type="ECO:0000313" key="4">
    <source>
        <dbReference type="EMBL" id="KAA0024121.1"/>
    </source>
</evidence>
<dbReference type="PRINTS" id="PR00455">
    <property type="entry name" value="HTHTETR"/>
</dbReference>
<dbReference type="PROSITE" id="PS50977">
    <property type="entry name" value="HTH_TETR_2"/>
    <property type="match status" value="1"/>
</dbReference>
<comment type="caution">
    <text evidence="4">The sequence shown here is derived from an EMBL/GenBank/DDBJ whole genome shotgun (WGS) entry which is preliminary data.</text>
</comment>
<dbReference type="GO" id="GO:0003677">
    <property type="term" value="F:DNA binding"/>
    <property type="evidence" value="ECO:0007669"/>
    <property type="project" value="UniProtKB-UniRule"/>
</dbReference>
<keyword evidence="1 2" id="KW-0238">DNA-binding</keyword>
<reference evidence="4 5" key="1">
    <citation type="submission" date="2019-07" db="EMBL/GenBank/DDBJ databases">
        <title>Rhodococcus cavernicolus sp. nov., isolated from a cave.</title>
        <authorList>
            <person name="Lee S.D."/>
        </authorList>
    </citation>
    <scope>NUCLEOTIDE SEQUENCE [LARGE SCALE GENOMIC DNA]</scope>
    <source>
        <strain evidence="4 5">C1-24</strain>
    </source>
</reference>
<dbReference type="Proteomes" id="UP000322244">
    <property type="component" value="Unassembled WGS sequence"/>
</dbReference>
<keyword evidence="5" id="KW-1185">Reference proteome</keyword>
<proteinExistence type="predicted"/>
<dbReference type="InterPro" id="IPR009057">
    <property type="entry name" value="Homeodomain-like_sf"/>
</dbReference>
<evidence type="ECO:0000259" key="3">
    <source>
        <dbReference type="PROSITE" id="PS50977"/>
    </source>
</evidence>
<feature type="domain" description="HTH tetR-type" evidence="3">
    <location>
        <begin position="11"/>
        <end position="71"/>
    </location>
</feature>
<name>A0A5A7SIP4_9NOCA</name>
<dbReference type="AlphaFoldDB" id="A0A5A7SIP4"/>
<feature type="DNA-binding region" description="H-T-H motif" evidence="2">
    <location>
        <begin position="34"/>
        <end position="53"/>
    </location>
</feature>
<dbReference type="Pfam" id="PF00440">
    <property type="entry name" value="TetR_N"/>
    <property type="match status" value="1"/>
</dbReference>
<dbReference type="InterPro" id="IPR001647">
    <property type="entry name" value="HTH_TetR"/>
</dbReference>
<dbReference type="EMBL" id="VLNY01000002">
    <property type="protein sequence ID" value="KAA0024121.1"/>
    <property type="molecule type" value="Genomic_DNA"/>
</dbReference>
<accession>A0A5A7SIP4</accession>
<organism evidence="4 5">
    <name type="scientific">Antrihabitans cavernicola</name>
    <dbReference type="NCBI Taxonomy" id="2495913"/>
    <lineage>
        <taxon>Bacteria</taxon>
        <taxon>Bacillati</taxon>
        <taxon>Actinomycetota</taxon>
        <taxon>Actinomycetes</taxon>
        <taxon>Mycobacteriales</taxon>
        <taxon>Nocardiaceae</taxon>
        <taxon>Antrihabitans</taxon>
    </lineage>
</organism>
<gene>
    <name evidence="4" type="ORF">FOY51_06090</name>
</gene>
<protein>
    <submittedName>
        <fullName evidence="4">TetR/AcrR family transcriptional regulator</fullName>
    </submittedName>
</protein>
<dbReference type="Gene3D" id="1.10.357.10">
    <property type="entry name" value="Tetracycline Repressor, domain 2"/>
    <property type="match status" value="1"/>
</dbReference>
<sequence>MRPSPNDADPAAIREAILDAAEESVIELGYDSRLHAVIAQRAGVSRPTVYKYVGDQSAIFDALFQREIAKFFVVLDAALRGQQEQLEARFVDSIVFAVQYARSHRLLQKGLQDHPEIALPWFTVRAKPMVELAANLISPHFERLFTAEQLVRVSPVAISEWAFRIISSLIVTEGIVDTSDEKSLRDFVRSLLTIAFMPAGAR</sequence>
<dbReference type="RefSeq" id="WP_149429281.1">
    <property type="nucleotide sequence ID" value="NZ_VLNY01000002.1"/>
</dbReference>
<dbReference type="OrthoDB" id="4537420at2"/>
<dbReference type="SUPFAM" id="SSF46689">
    <property type="entry name" value="Homeodomain-like"/>
    <property type="match status" value="1"/>
</dbReference>
<evidence type="ECO:0000313" key="5">
    <source>
        <dbReference type="Proteomes" id="UP000322244"/>
    </source>
</evidence>
<evidence type="ECO:0000256" key="1">
    <source>
        <dbReference type="ARBA" id="ARBA00023125"/>
    </source>
</evidence>